<dbReference type="InterPro" id="IPR021765">
    <property type="entry name" value="UstYa-like"/>
</dbReference>
<reference evidence="3" key="1">
    <citation type="submission" date="2020-04" db="EMBL/GenBank/DDBJ databases">
        <title>Draft genome resource of the tomato pathogen Pseudocercospora fuligena.</title>
        <authorList>
            <person name="Zaccaron A."/>
        </authorList>
    </citation>
    <scope>NUCLEOTIDE SEQUENCE</scope>
    <source>
        <strain evidence="3">PF001</strain>
    </source>
</reference>
<dbReference type="AlphaFoldDB" id="A0A8H6VMI0"/>
<evidence type="ECO:0000256" key="1">
    <source>
        <dbReference type="ARBA" id="ARBA00035112"/>
    </source>
</evidence>
<dbReference type="Proteomes" id="UP000660729">
    <property type="component" value="Unassembled WGS sequence"/>
</dbReference>
<gene>
    <name evidence="3" type="ORF">HII31_01415</name>
</gene>
<evidence type="ECO:0000256" key="2">
    <source>
        <dbReference type="SAM" id="Phobius"/>
    </source>
</evidence>
<comment type="similarity">
    <text evidence="1">Belongs to the ustYa family.</text>
</comment>
<sequence>MLSAWQRQHDRKDYLKIHDDSDAAVHDIGNDFDSLVLQPRRQRRGLRSCLVVVTYLLTFSAGLMSEIIIRQLFSHIQHPIYADVDRTLYPNHFSPVHFNNTRYSQPVSIAKDAVEEAWIDLGAFCTAILRLTYADASVFIPDYYAADFGFNAQDHIMSGPENFPQLEREGFFADITAFHYLHCLNLLRESLWFNHEYYRSIHSISFTSDQEELLIGHVGHCVDSIREMIMCEAYDELLPYKYYHLANGKKTTVTDFEHSKRLCHNFESLREWAYKGQVPGKNLTVDDHHASHY</sequence>
<proteinExistence type="inferred from homology"/>
<organism evidence="3 4">
    <name type="scientific">Pseudocercospora fuligena</name>
    <dbReference type="NCBI Taxonomy" id="685502"/>
    <lineage>
        <taxon>Eukaryota</taxon>
        <taxon>Fungi</taxon>
        <taxon>Dikarya</taxon>
        <taxon>Ascomycota</taxon>
        <taxon>Pezizomycotina</taxon>
        <taxon>Dothideomycetes</taxon>
        <taxon>Dothideomycetidae</taxon>
        <taxon>Mycosphaerellales</taxon>
        <taxon>Mycosphaerellaceae</taxon>
        <taxon>Pseudocercospora</taxon>
    </lineage>
</organism>
<keyword evidence="2" id="KW-0472">Membrane</keyword>
<keyword evidence="2" id="KW-1133">Transmembrane helix</keyword>
<dbReference type="Pfam" id="PF11807">
    <property type="entry name" value="UstYa"/>
    <property type="match status" value="1"/>
</dbReference>
<name>A0A8H6VMI0_9PEZI</name>
<keyword evidence="2" id="KW-0812">Transmembrane</keyword>
<comment type="caution">
    <text evidence="3">The sequence shown here is derived from an EMBL/GenBank/DDBJ whole genome shotgun (WGS) entry which is preliminary data.</text>
</comment>
<dbReference type="OrthoDB" id="3687641at2759"/>
<dbReference type="GO" id="GO:0043386">
    <property type="term" value="P:mycotoxin biosynthetic process"/>
    <property type="evidence" value="ECO:0007669"/>
    <property type="project" value="InterPro"/>
</dbReference>
<evidence type="ECO:0000313" key="4">
    <source>
        <dbReference type="Proteomes" id="UP000660729"/>
    </source>
</evidence>
<dbReference type="PANTHER" id="PTHR33365:SF6">
    <property type="entry name" value="OXIDASE USTYA"/>
    <property type="match status" value="1"/>
</dbReference>
<evidence type="ECO:0000313" key="3">
    <source>
        <dbReference type="EMBL" id="KAF7197260.1"/>
    </source>
</evidence>
<dbReference type="PANTHER" id="PTHR33365">
    <property type="entry name" value="YALI0B05434P"/>
    <property type="match status" value="1"/>
</dbReference>
<protein>
    <recommendedName>
        <fullName evidence="5">Cyclochlorotine biosynthesis protein O</fullName>
    </recommendedName>
</protein>
<dbReference type="EMBL" id="JABCIY010000018">
    <property type="protein sequence ID" value="KAF7197260.1"/>
    <property type="molecule type" value="Genomic_DNA"/>
</dbReference>
<keyword evidence="4" id="KW-1185">Reference proteome</keyword>
<accession>A0A8H6VMI0</accession>
<evidence type="ECO:0008006" key="5">
    <source>
        <dbReference type="Google" id="ProtNLM"/>
    </source>
</evidence>
<feature type="transmembrane region" description="Helical" evidence="2">
    <location>
        <begin position="49"/>
        <end position="69"/>
    </location>
</feature>